<dbReference type="Proteomes" id="UP000237481">
    <property type="component" value="Unassembled WGS sequence"/>
</dbReference>
<keyword evidence="7" id="KW-1133">Transmembrane helix</keyword>
<dbReference type="InterPro" id="IPR017853">
    <property type="entry name" value="GH"/>
</dbReference>
<feature type="transmembrane region" description="Helical" evidence="7">
    <location>
        <begin position="840"/>
        <end position="858"/>
    </location>
</feature>
<comment type="similarity">
    <text evidence="2">Belongs to the glycosyl hydrolase 18 family. Chitinase class V subfamily.</text>
</comment>
<feature type="transmembrane region" description="Helical" evidence="7">
    <location>
        <begin position="960"/>
        <end position="980"/>
    </location>
</feature>
<keyword evidence="7" id="KW-0472">Membrane</keyword>
<dbReference type="InterPro" id="IPR036259">
    <property type="entry name" value="MFS_trans_sf"/>
</dbReference>
<dbReference type="InterPro" id="IPR011583">
    <property type="entry name" value="Chitinase_II/V-like_cat"/>
</dbReference>
<dbReference type="SUPFAM" id="SSF54556">
    <property type="entry name" value="Chitinase insertion domain"/>
    <property type="match status" value="1"/>
</dbReference>
<feature type="region of interest" description="Disordered" evidence="6">
    <location>
        <begin position="676"/>
        <end position="716"/>
    </location>
</feature>
<dbReference type="Gene3D" id="3.10.50.10">
    <property type="match status" value="1"/>
</dbReference>
<evidence type="ECO:0000313" key="10">
    <source>
        <dbReference type="EMBL" id="POR37747.1"/>
    </source>
</evidence>
<dbReference type="Pfam" id="PF00704">
    <property type="entry name" value="Glyco_hydro_18"/>
    <property type="match status" value="1"/>
</dbReference>
<dbReference type="GO" id="GO:0008061">
    <property type="term" value="F:chitin binding"/>
    <property type="evidence" value="ECO:0007669"/>
    <property type="project" value="UniProtKB-KW"/>
</dbReference>
<dbReference type="InterPro" id="IPR001223">
    <property type="entry name" value="Glyco_hydro18_cat"/>
</dbReference>
<organism evidence="10 11">
    <name type="scientific">Tolypocladium paradoxum</name>
    <dbReference type="NCBI Taxonomy" id="94208"/>
    <lineage>
        <taxon>Eukaryota</taxon>
        <taxon>Fungi</taxon>
        <taxon>Dikarya</taxon>
        <taxon>Ascomycota</taxon>
        <taxon>Pezizomycotina</taxon>
        <taxon>Sordariomycetes</taxon>
        <taxon>Hypocreomycetidae</taxon>
        <taxon>Hypocreales</taxon>
        <taxon>Ophiocordycipitaceae</taxon>
        <taxon>Tolypocladium</taxon>
    </lineage>
</organism>
<name>A0A2S4L5Q7_9HYPO</name>
<dbReference type="InterPro" id="IPR020846">
    <property type="entry name" value="MFS_dom"/>
</dbReference>
<evidence type="ECO:0000259" key="9">
    <source>
        <dbReference type="PROSITE" id="PS51910"/>
    </source>
</evidence>
<dbReference type="InterPro" id="IPR029070">
    <property type="entry name" value="Chitinase_insertion_sf"/>
</dbReference>
<comment type="caution">
    <text evidence="10">The sequence shown here is derived from an EMBL/GenBank/DDBJ whole genome shotgun (WGS) entry which is preliminary data.</text>
</comment>
<evidence type="ECO:0000256" key="3">
    <source>
        <dbReference type="ARBA" id="ARBA00012729"/>
    </source>
</evidence>
<dbReference type="PROSITE" id="PS51910">
    <property type="entry name" value="GH18_2"/>
    <property type="match status" value="1"/>
</dbReference>
<keyword evidence="5" id="KW-0843">Virulence</keyword>
<protein>
    <recommendedName>
        <fullName evidence="3">chitinase</fullName>
        <ecNumber evidence="3">3.2.1.14</ecNumber>
    </recommendedName>
</protein>
<dbReference type="PANTHER" id="PTHR47700">
    <property type="entry name" value="V CHITINASE, PUTATIVE (AFU_ORTHOLOGUE AFUA_6G13720)-RELATED"/>
    <property type="match status" value="1"/>
</dbReference>
<evidence type="ECO:0000259" key="8">
    <source>
        <dbReference type="PROSITE" id="PS50850"/>
    </source>
</evidence>
<dbReference type="InterPro" id="IPR053214">
    <property type="entry name" value="LysM12-like"/>
</dbReference>
<keyword evidence="4" id="KW-0147">Chitin-binding</keyword>
<keyword evidence="7" id="KW-0812">Transmembrane</keyword>
<reference evidence="10 11" key="1">
    <citation type="submission" date="2018-01" db="EMBL/GenBank/DDBJ databases">
        <title>Harnessing the power of phylogenomics to disentangle the directionality and signatures of interkingdom host jumping in the parasitic fungal genus Tolypocladium.</title>
        <authorList>
            <person name="Quandt C.A."/>
            <person name="Patterson W."/>
            <person name="Spatafora J.W."/>
        </authorList>
    </citation>
    <scope>NUCLEOTIDE SEQUENCE [LARGE SCALE GENOMIC DNA]</scope>
    <source>
        <strain evidence="10 11">NRBC 100945</strain>
    </source>
</reference>
<evidence type="ECO:0000256" key="2">
    <source>
        <dbReference type="ARBA" id="ARBA00008682"/>
    </source>
</evidence>
<accession>A0A2S4L5Q7</accession>
<dbReference type="EC" id="3.2.1.14" evidence="3"/>
<dbReference type="GO" id="GO:0008843">
    <property type="term" value="F:endochitinase activity"/>
    <property type="evidence" value="ECO:0007669"/>
    <property type="project" value="UniProtKB-EC"/>
</dbReference>
<dbReference type="AlphaFoldDB" id="A0A2S4L5Q7"/>
<dbReference type="Gene3D" id="3.20.20.80">
    <property type="entry name" value="Glycosidases"/>
    <property type="match status" value="1"/>
</dbReference>
<gene>
    <name evidence="10" type="ORF">TPAR_02065</name>
</gene>
<dbReference type="SMART" id="SM00636">
    <property type="entry name" value="Glyco_18"/>
    <property type="match status" value="1"/>
</dbReference>
<dbReference type="EMBL" id="PKSG01000211">
    <property type="protein sequence ID" value="POR37747.1"/>
    <property type="molecule type" value="Genomic_DNA"/>
</dbReference>
<dbReference type="PANTHER" id="PTHR47700:SF2">
    <property type="entry name" value="CHITINASE"/>
    <property type="match status" value="1"/>
</dbReference>
<evidence type="ECO:0000313" key="11">
    <source>
        <dbReference type="Proteomes" id="UP000237481"/>
    </source>
</evidence>
<evidence type="ECO:0000256" key="5">
    <source>
        <dbReference type="ARBA" id="ARBA00023026"/>
    </source>
</evidence>
<dbReference type="InterPro" id="IPR011701">
    <property type="entry name" value="MFS"/>
</dbReference>
<dbReference type="SUPFAM" id="SSF103473">
    <property type="entry name" value="MFS general substrate transporter"/>
    <property type="match status" value="1"/>
</dbReference>
<dbReference type="GO" id="GO:0022857">
    <property type="term" value="F:transmembrane transporter activity"/>
    <property type="evidence" value="ECO:0007669"/>
    <property type="project" value="InterPro"/>
</dbReference>
<feature type="transmembrane region" description="Helical" evidence="7">
    <location>
        <begin position="870"/>
        <end position="889"/>
    </location>
</feature>
<dbReference type="Pfam" id="PF07690">
    <property type="entry name" value="MFS_1"/>
    <property type="match status" value="1"/>
</dbReference>
<feature type="compositionally biased region" description="Basic residues" evidence="6">
    <location>
        <begin position="682"/>
        <end position="695"/>
    </location>
</feature>
<feature type="transmembrane region" description="Helical" evidence="7">
    <location>
        <begin position="803"/>
        <end position="828"/>
    </location>
</feature>
<proteinExistence type="inferred from homology"/>
<dbReference type="GO" id="GO:0016020">
    <property type="term" value="C:membrane"/>
    <property type="evidence" value="ECO:0007669"/>
    <property type="project" value="UniProtKB-SubCell"/>
</dbReference>
<evidence type="ECO:0000256" key="1">
    <source>
        <dbReference type="ARBA" id="ARBA00004141"/>
    </source>
</evidence>
<dbReference type="SUPFAM" id="SSF51445">
    <property type="entry name" value="(Trans)glycosidases"/>
    <property type="match status" value="1"/>
</dbReference>
<feature type="transmembrane region" description="Helical" evidence="7">
    <location>
        <begin position="929"/>
        <end position="948"/>
    </location>
</feature>
<evidence type="ECO:0000256" key="4">
    <source>
        <dbReference type="ARBA" id="ARBA00022669"/>
    </source>
</evidence>
<evidence type="ECO:0000256" key="6">
    <source>
        <dbReference type="SAM" id="MobiDB-lite"/>
    </source>
</evidence>
<feature type="domain" description="GH18" evidence="9">
    <location>
        <begin position="1"/>
        <end position="278"/>
    </location>
</feature>
<dbReference type="PROSITE" id="PS50850">
    <property type="entry name" value="MFS"/>
    <property type="match status" value="1"/>
</dbReference>
<dbReference type="OrthoDB" id="73875at2759"/>
<keyword evidence="11" id="KW-1185">Reference proteome</keyword>
<comment type="subcellular location">
    <subcellularLocation>
        <location evidence="1">Membrane</location>
        <topology evidence="1">Multi-pass membrane protein</topology>
    </subcellularLocation>
</comment>
<feature type="domain" description="Major facilitator superfamily (MFS) profile" evidence="8">
    <location>
        <begin position="806"/>
        <end position="1003"/>
    </location>
</feature>
<dbReference type="Gene3D" id="1.20.1720.10">
    <property type="entry name" value="Multidrug resistance protein D"/>
    <property type="match status" value="1"/>
</dbReference>
<dbReference type="GO" id="GO:0005975">
    <property type="term" value="P:carbohydrate metabolic process"/>
    <property type="evidence" value="ECO:0007669"/>
    <property type="project" value="InterPro"/>
</dbReference>
<sequence>MLHAEPLDGVDFDWKYPGAPDLPDIPPGSADEGNNYLAFLTLLKGKLPGSTSVSVALPASYWYLRQYPVKKMADIVDYFVYMSYDLHGQWDVGNKWAVSGCDGGNCLRSHVNKTETENSLAMITKAGVKSNKLMVGVSSYGRSFRMADASCRGPMCKYTGTRLHSDAYKGPCTDTGGYISNAELKDIIMNPDSYETVDSYYDENSDSNILVYGNGKEGTDWVAFMACAVKTDRVDWIKGLNFAGTADWAIDLEDFQGGGDGDKGGKYDPICYPSLNPGNLKDLVAKTDSIPAPCWNQFAMDILDTTLDQALKDYAEAANGYEDKFGYYVDWVKDGINPRLKEYMNLDNGKGNKYFNCEWTVGLSSDSSPCPPTSRFWEQDEGYDLRYELKDEDGFYKAIAADLGIDKSWIKFGTLDAGTSCQGTDLRLPGGGQRPCQKLFHKRHGFPLKGDNVEVANPMKLVQAAMANITELQKSMLVGYAEMALNIYGAGDDRFESGEGIDEGDAVIAAAMPVFMLQEAVESMKVIKDIGAKAAEEAKKRPILMILNIVLMVIPFVGEVAGPLFGGAVMITRIATLIADAGNVALGIAEIIDDPLSAPFVVLAILAGGGAGGSGRKPQSQSFRDAAAARRGMKGDQLALFSQAFREKDELIQKLTKACVANVHLHLLPLTKQTTDTNVSRRLARRPNRGARGRSRQGGASRKFAHIRSSAEGHKTESYGKEVSVEIQAYDDRWLRIHLGASRVHHAGSAVASYQTGIRRAFWRVHSYRPASPIFEPPPTRPDIDDWSLRRPCQPCPKHKVRFWGIFASLCCLSYISSLDVAIISTALPTITAEIGGARQYLWIANSFVVASGVLQPLFGQLLDIFGRRIPLMLAVALVALGSALRGAARNVAMMMAGRVIQGAGAGGMYVRASGHCCNLVSLRERGKYLGLMLSRSGVAAAIGPLVGGELAEANWRWVFYLNIPFCGLALGCQLLFMSFRTGAVHGDVRHGTMTARARKKLD</sequence>
<evidence type="ECO:0000256" key="7">
    <source>
        <dbReference type="SAM" id="Phobius"/>
    </source>
</evidence>